<sequence>MRLRRHLLPCVALVACLAGCGAVDGGVQVEGPPVTPKPWSGPVYMTDWFGRSWLHPKEVAPTGRIYLDRLTWRDWGSARPRATGVASDTTCLSGCPNGDPPSYRVKVVLSGLVKRGDVAYYSHVRLIPLHPPAPFWAYGQDSADLEVPDA</sequence>
<proteinExistence type="predicted"/>
<accession>A0A9Q3VWB0</accession>
<gene>
    <name evidence="2" type="ORF">LJ657_40460</name>
</gene>
<dbReference type="Proteomes" id="UP001108029">
    <property type="component" value="Unassembled WGS sequence"/>
</dbReference>
<keyword evidence="3" id="KW-1185">Reference proteome</keyword>
<keyword evidence="1" id="KW-0732">Signal</keyword>
<feature type="chain" id="PRO_5040106763" description="Lipoprotein" evidence="1">
    <location>
        <begin position="23"/>
        <end position="150"/>
    </location>
</feature>
<dbReference type="AlphaFoldDB" id="A0A9Q3VWB0"/>
<name>A0A9Q3VWB0_9ACTN</name>
<evidence type="ECO:0008006" key="4">
    <source>
        <dbReference type="Google" id="ProtNLM"/>
    </source>
</evidence>
<protein>
    <recommendedName>
        <fullName evidence="4">Lipoprotein</fullName>
    </recommendedName>
</protein>
<reference evidence="2" key="1">
    <citation type="submission" date="2021-12" db="EMBL/GenBank/DDBJ databases">
        <authorList>
            <person name="Lee J.-H."/>
            <person name="Kim S.-B."/>
        </authorList>
    </citation>
    <scope>NUCLEOTIDE SEQUENCE</scope>
    <source>
        <strain evidence="2">NR30</strain>
    </source>
</reference>
<feature type="signal peptide" evidence="1">
    <location>
        <begin position="1"/>
        <end position="22"/>
    </location>
</feature>
<dbReference type="RefSeq" id="WP_232654687.1">
    <property type="nucleotide sequence ID" value="NZ_JAJSBI010000031.1"/>
</dbReference>
<evidence type="ECO:0000256" key="1">
    <source>
        <dbReference type="SAM" id="SignalP"/>
    </source>
</evidence>
<dbReference type="PROSITE" id="PS51257">
    <property type="entry name" value="PROKAR_LIPOPROTEIN"/>
    <property type="match status" value="1"/>
</dbReference>
<comment type="caution">
    <text evidence="2">The sequence shown here is derived from an EMBL/GenBank/DDBJ whole genome shotgun (WGS) entry which is preliminary data.</text>
</comment>
<evidence type="ECO:0000313" key="3">
    <source>
        <dbReference type="Proteomes" id="UP001108029"/>
    </source>
</evidence>
<organism evidence="2 3">
    <name type="scientific">Streptomyces guryensis</name>
    <dbReference type="NCBI Taxonomy" id="2886947"/>
    <lineage>
        <taxon>Bacteria</taxon>
        <taxon>Bacillati</taxon>
        <taxon>Actinomycetota</taxon>
        <taxon>Actinomycetes</taxon>
        <taxon>Kitasatosporales</taxon>
        <taxon>Streptomycetaceae</taxon>
        <taxon>Streptomyces</taxon>
    </lineage>
</organism>
<dbReference type="EMBL" id="JAJSBI010000031">
    <property type="protein sequence ID" value="MCD9879744.1"/>
    <property type="molecule type" value="Genomic_DNA"/>
</dbReference>
<evidence type="ECO:0000313" key="2">
    <source>
        <dbReference type="EMBL" id="MCD9879744.1"/>
    </source>
</evidence>